<dbReference type="SUPFAM" id="SSF52540">
    <property type="entry name" value="P-loop containing nucleoside triphosphate hydrolases"/>
    <property type="match status" value="1"/>
</dbReference>
<reference evidence="5 6" key="1">
    <citation type="journal article" date="2015" name="Sci. Rep.">
        <title>Chromosome-level genome map provides insights into diverse defense mechanisms in the medicinal fungus Ganoderma sinense.</title>
        <authorList>
            <person name="Zhu Y."/>
            <person name="Xu J."/>
            <person name="Sun C."/>
            <person name="Zhou S."/>
            <person name="Xu H."/>
            <person name="Nelson D.R."/>
            <person name="Qian J."/>
            <person name="Song J."/>
            <person name="Luo H."/>
            <person name="Xiang L."/>
            <person name="Li Y."/>
            <person name="Xu Z."/>
            <person name="Ji A."/>
            <person name="Wang L."/>
            <person name="Lu S."/>
            <person name="Hayward A."/>
            <person name="Sun W."/>
            <person name="Li X."/>
            <person name="Schwartz D.C."/>
            <person name="Wang Y."/>
            <person name="Chen S."/>
        </authorList>
    </citation>
    <scope>NUCLEOTIDE SEQUENCE [LARGE SCALE GENOMIC DNA]</scope>
    <source>
        <strain evidence="5 6">ZZ0214-1</strain>
    </source>
</reference>
<dbReference type="PRINTS" id="PR00195">
    <property type="entry name" value="DYNAMIN"/>
</dbReference>
<dbReference type="PANTHER" id="PTHR11566">
    <property type="entry name" value="DYNAMIN"/>
    <property type="match status" value="1"/>
</dbReference>
<dbReference type="GO" id="GO:0005525">
    <property type="term" value="F:GTP binding"/>
    <property type="evidence" value="ECO:0007669"/>
    <property type="project" value="InterPro"/>
</dbReference>
<dbReference type="Pfam" id="PF01031">
    <property type="entry name" value="Dynamin_M"/>
    <property type="match status" value="2"/>
</dbReference>
<dbReference type="EMBL" id="AYKW01000009">
    <property type="protein sequence ID" value="PIL32929.1"/>
    <property type="molecule type" value="Genomic_DNA"/>
</dbReference>
<protein>
    <submittedName>
        <fullName evidence="5">Transporter</fullName>
    </submittedName>
</protein>
<dbReference type="GO" id="GO:0005874">
    <property type="term" value="C:microtubule"/>
    <property type="evidence" value="ECO:0007669"/>
    <property type="project" value="TreeGrafter"/>
</dbReference>
<dbReference type="SMART" id="SM00053">
    <property type="entry name" value="DYNc"/>
    <property type="match status" value="1"/>
</dbReference>
<evidence type="ECO:0000256" key="1">
    <source>
        <dbReference type="ARBA" id="ARBA00022741"/>
    </source>
</evidence>
<dbReference type="OrthoDB" id="5061070at2759"/>
<sequence length="777" mass="87087">MRLQIEACTLCLIFSRLRVPSNSNFPASPMLSATESSDQPTGVGLSNSVYASRRRRMLDVVNALHLTGVQVDIDLPVIAVTGSQSAGKSSLIESISGITLPRASGTCTRCPTECRLSYSKQPWQCLVSLHILTDKDGKPLGHPRNEQFGDTIYDKVEVEDRIRRAQRAILNPSTDPRRFLDDDDPELLGRELTFSTNSVSLQISGEDVQDLSFCDLPGLIASVGTGGNEGDIDLVKNLVSTYISKPSCIILLTVACETDFQNQGAHQLAKKYDPEGTRTLGVLTKPDRIPAGEEGGWLRYIRNQDEPLEHGWFSVKQPDSRAIAAGITWEEAREKEREFFTTTSPWNALDLEYQNRLGTQKLVDRLGDVLSDCISRRLPNIQDELHKLLAATDRRLTELPKPPSSDVLSEVLFLLSTFSKSLGNYLEGTTKADGLLQSIRPACDVFRKAIRATEPDFRPYKRSLAKRNPSAHKFVPPSFLSNEGYTFTPENDDGAIFIDDVMNRARETRTRELPGHIPFVVTQEYIMSIISGWQGPAETLFREVHDILTRHVKRLVVQHFAQYPLLQSRITTITTDFLAASADQTLARIRWFIALEARPRTLNEAYYSDYHAKFLSHYKGWRPIEAAADDDNPRASLTSRLSDLSLEEFQDSVNEVLAGLTELGIVGTQPGDLAKLLPPDPYDPAIEIMASVRAYFQVAHKRFIPNTIDYELVLGLDREQALDNALRKGLGIGGADAVAHCAEYIKEPRHVAERREELMKKRERLEMARRQLNEAWL</sequence>
<dbReference type="InterPro" id="IPR027417">
    <property type="entry name" value="P-loop_NTPase"/>
</dbReference>
<evidence type="ECO:0000256" key="2">
    <source>
        <dbReference type="ARBA" id="ARBA00023134"/>
    </source>
</evidence>
<accession>A0A2G8SGM7</accession>
<dbReference type="Pfam" id="PF00350">
    <property type="entry name" value="Dynamin_N"/>
    <property type="match status" value="1"/>
</dbReference>
<dbReference type="Gene3D" id="3.40.50.300">
    <property type="entry name" value="P-loop containing nucleotide triphosphate hydrolases"/>
    <property type="match status" value="1"/>
</dbReference>
<dbReference type="STRING" id="1077348.A0A2G8SGM7"/>
<evidence type="ECO:0000313" key="5">
    <source>
        <dbReference type="EMBL" id="PIL32929.1"/>
    </source>
</evidence>
<dbReference type="Gene3D" id="1.20.120.1240">
    <property type="entry name" value="Dynamin, middle domain"/>
    <property type="match status" value="1"/>
</dbReference>
<dbReference type="InterPro" id="IPR045063">
    <property type="entry name" value="Dynamin_N"/>
</dbReference>
<dbReference type="GO" id="GO:0031623">
    <property type="term" value="P:receptor internalization"/>
    <property type="evidence" value="ECO:0007669"/>
    <property type="project" value="TreeGrafter"/>
</dbReference>
<evidence type="ECO:0000259" key="4">
    <source>
        <dbReference type="PROSITE" id="PS51718"/>
    </source>
</evidence>
<dbReference type="PROSITE" id="PS51718">
    <property type="entry name" value="G_DYNAMIN_2"/>
    <property type="match status" value="1"/>
</dbReference>
<evidence type="ECO:0000313" key="6">
    <source>
        <dbReference type="Proteomes" id="UP000230002"/>
    </source>
</evidence>
<dbReference type="InterPro" id="IPR022812">
    <property type="entry name" value="Dynamin"/>
</dbReference>
<comment type="caution">
    <text evidence="5">The sequence shown here is derived from an EMBL/GenBank/DDBJ whole genome shotgun (WGS) entry which is preliminary data.</text>
</comment>
<dbReference type="InterPro" id="IPR030381">
    <property type="entry name" value="G_DYNAMIN_dom"/>
</dbReference>
<dbReference type="PANTHER" id="PTHR11566:SF131">
    <property type="entry name" value="GTPASE, PUTATIVE (AFU_ORTHOLOGUE AFUA_6G07630)-RELATED"/>
    <property type="match status" value="1"/>
</dbReference>
<dbReference type="InterPro" id="IPR001401">
    <property type="entry name" value="Dynamin_GTPase"/>
</dbReference>
<dbReference type="GO" id="GO:0008017">
    <property type="term" value="F:microtubule binding"/>
    <property type="evidence" value="ECO:0007669"/>
    <property type="project" value="TreeGrafter"/>
</dbReference>
<dbReference type="GO" id="GO:0005737">
    <property type="term" value="C:cytoplasm"/>
    <property type="evidence" value="ECO:0007669"/>
    <property type="project" value="TreeGrafter"/>
</dbReference>
<proteinExistence type="predicted"/>
<dbReference type="InterPro" id="IPR020850">
    <property type="entry name" value="GED_dom"/>
</dbReference>
<feature type="domain" description="GED" evidence="3">
    <location>
        <begin position="685"/>
        <end position="777"/>
    </location>
</feature>
<dbReference type="GO" id="GO:0003924">
    <property type="term" value="F:GTPase activity"/>
    <property type="evidence" value="ECO:0007669"/>
    <property type="project" value="InterPro"/>
</dbReference>
<dbReference type="InterPro" id="IPR000375">
    <property type="entry name" value="Dynamin_stalk"/>
</dbReference>
<feature type="domain" description="Dynamin-type G" evidence="4">
    <location>
        <begin position="72"/>
        <end position="379"/>
    </location>
</feature>
<keyword evidence="6" id="KW-1185">Reference proteome</keyword>
<name>A0A2G8SGM7_9APHY</name>
<dbReference type="AlphaFoldDB" id="A0A2G8SGM7"/>
<dbReference type="PROSITE" id="PS51388">
    <property type="entry name" value="GED"/>
    <property type="match status" value="1"/>
</dbReference>
<dbReference type="CDD" id="cd08771">
    <property type="entry name" value="DLP_1"/>
    <property type="match status" value="1"/>
</dbReference>
<organism evidence="5 6">
    <name type="scientific">Ganoderma sinense ZZ0214-1</name>
    <dbReference type="NCBI Taxonomy" id="1077348"/>
    <lineage>
        <taxon>Eukaryota</taxon>
        <taxon>Fungi</taxon>
        <taxon>Dikarya</taxon>
        <taxon>Basidiomycota</taxon>
        <taxon>Agaricomycotina</taxon>
        <taxon>Agaricomycetes</taxon>
        <taxon>Polyporales</taxon>
        <taxon>Polyporaceae</taxon>
        <taxon>Ganoderma</taxon>
    </lineage>
</organism>
<keyword evidence="1" id="KW-0547">Nucleotide-binding</keyword>
<evidence type="ECO:0000259" key="3">
    <source>
        <dbReference type="PROSITE" id="PS51388"/>
    </source>
</evidence>
<dbReference type="GO" id="GO:0005886">
    <property type="term" value="C:plasma membrane"/>
    <property type="evidence" value="ECO:0007669"/>
    <property type="project" value="TreeGrafter"/>
</dbReference>
<keyword evidence="2" id="KW-0342">GTP-binding</keyword>
<gene>
    <name evidence="5" type="ORF">GSI_05047</name>
</gene>
<dbReference type="Proteomes" id="UP000230002">
    <property type="component" value="Unassembled WGS sequence"/>
</dbReference>